<dbReference type="Gene3D" id="3.40.190.10">
    <property type="entry name" value="Periplasmic binding protein-like II"/>
    <property type="match status" value="1"/>
</dbReference>
<dbReference type="Proteomes" id="UP000308267">
    <property type="component" value="Unassembled WGS sequence"/>
</dbReference>
<dbReference type="PROSITE" id="PS51408">
    <property type="entry name" value="TRANSFERRIN_LIKE_4"/>
    <property type="match status" value="1"/>
</dbReference>
<sequence length="119" mass="13576">MLCPTIQADGTWTADFNASTTTCHWGQIPARMIMTILTEPNVTEFNNFLTTLVQYFGPSGSHLQTFSLFQSTGYGNPDEPGQTYDLMFSDFTKNIFVPPEEETATYYRWITQFQTYNQG</sequence>
<evidence type="ECO:0000313" key="2">
    <source>
        <dbReference type="EMBL" id="TGZ46532.1"/>
    </source>
</evidence>
<feature type="non-terminal residue" evidence="2">
    <location>
        <position position="119"/>
    </location>
</feature>
<dbReference type="AlphaFoldDB" id="A0A4S2KB43"/>
<accession>A0A4S2KB43</accession>
<reference evidence="2 3" key="1">
    <citation type="journal article" date="2019" name="BMC Genomics">
        <title>New insights from Opisthorchis felineus genome: update on genomics of the epidemiologically important liver flukes.</title>
        <authorList>
            <person name="Ershov N.I."/>
            <person name="Mordvinov V.A."/>
            <person name="Prokhortchouk E.B."/>
            <person name="Pakharukova M.Y."/>
            <person name="Gunbin K.V."/>
            <person name="Ustyantsev K."/>
            <person name="Genaev M.A."/>
            <person name="Blinov A.G."/>
            <person name="Mazur A."/>
            <person name="Boulygina E."/>
            <person name="Tsygankova S."/>
            <person name="Khrameeva E."/>
            <person name="Chekanov N."/>
            <person name="Fan G."/>
            <person name="Xiao A."/>
            <person name="Zhang H."/>
            <person name="Xu X."/>
            <person name="Yang H."/>
            <person name="Solovyev V."/>
            <person name="Lee S.M."/>
            <person name="Liu X."/>
            <person name="Afonnikov D.A."/>
            <person name="Skryabin K.G."/>
        </authorList>
    </citation>
    <scope>NUCLEOTIDE SEQUENCE [LARGE SCALE GENOMIC DNA]</scope>
    <source>
        <strain evidence="2">AK-0245</strain>
        <tissue evidence="2">Whole organism</tissue>
    </source>
</reference>
<organism evidence="2 3">
    <name type="scientific">Opisthorchis felineus</name>
    <dbReference type="NCBI Taxonomy" id="147828"/>
    <lineage>
        <taxon>Eukaryota</taxon>
        <taxon>Metazoa</taxon>
        <taxon>Spiralia</taxon>
        <taxon>Lophotrochozoa</taxon>
        <taxon>Platyhelminthes</taxon>
        <taxon>Trematoda</taxon>
        <taxon>Digenea</taxon>
        <taxon>Opisthorchiida</taxon>
        <taxon>Opisthorchiata</taxon>
        <taxon>Opisthorchiidae</taxon>
        <taxon>Opisthorchis</taxon>
    </lineage>
</organism>
<name>A0A4S2KB43_OPIFE</name>
<dbReference type="STRING" id="147828.A0A4S2KB43"/>
<keyword evidence="3" id="KW-1185">Reference proteome</keyword>
<evidence type="ECO:0000259" key="1">
    <source>
        <dbReference type="PROSITE" id="PS51408"/>
    </source>
</evidence>
<evidence type="ECO:0000313" key="3">
    <source>
        <dbReference type="Proteomes" id="UP000308267"/>
    </source>
</evidence>
<gene>
    <name evidence="2" type="ORF">CRM22_011107</name>
</gene>
<dbReference type="EMBL" id="SJOL01012113">
    <property type="protein sequence ID" value="TGZ46532.1"/>
    <property type="molecule type" value="Genomic_DNA"/>
</dbReference>
<comment type="caution">
    <text evidence="2">The sequence shown here is derived from an EMBL/GenBank/DDBJ whole genome shotgun (WGS) entry which is preliminary data.</text>
</comment>
<dbReference type="SUPFAM" id="SSF53850">
    <property type="entry name" value="Periplasmic binding protein-like II"/>
    <property type="match status" value="1"/>
</dbReference>
<feature type="domain" description="Transferrin-like" evidence="1">
    <location>
        <begin position="1"/>
        <end position="115"/>
    </location>
</feature>
<proteinExistence type="predicted"/>
<dbReference type="InterPro" id="IPR001156">
    <property type="entry name" value="Transferrin-like_dom"/>
</dbReference>
<dbReference type="OrthoDB" id="9981115at2759"/>
<protein>
    <recommendedName>
        <fullName evidence="1">Transferrin-like domain-containing protein</fullName>
    </recommendedName>
</protein>